<dbReference type="InterPro" id="IPR058625">
    <property type="entry name" value="MdtA-like_BSH"/>
</dbReference>
<evidence type="ECO:0000259" key="4">
    <source>
        <dbReference type="Pfam" id="PF25876"/>
    </source>
</evidence>
<dbReference type="HOGENOM" id="CLU_018816_2_0_6"/>
<dbReference type="GO" id="GO:0022857">
    <property type="term" value="F:transmembrane transporter activity"/>
    <property type="evidence" value="ECO:0007669"/>
    <property type="project" value="InterPro"/>
</dbReference>
<dbReference type="SUPFAM" id="SSF111369">
    <property type="entry name" value="HlyD-like secretion proteins"/>
    <property type="match status" value="1"/>
</dbReference>
<dbReference type="GO" id="GO:0046677">
    <property type="term" value="P:response to antibiotic"/>
    <property type="evidence" value="ECO:0007669"/>
    <property type="project" value="TreeGrafter"/>
</dbReference>
<sequence>MNMRPRLKPHAEATRCAISGNKSRLLTILAVLSVLALGGCQNQTATDKSAEKEKAKTEKPASRMPGMMLTKVSVITPSVRTVPITMTAAGTLASPNAVTLTPQVSGTIDAVHVQSGQQVEKGELLFSLDAQPFETALLSARAKLEGDRAQARYAAQQVKQLKPLVEKEYITRQSYDQAVATAMAANALIAQDQAAIQTAQINLAYTKIRAPITGRLGEISLQPGNLVVANNTALSTLVSNRELLVNFSLPQSVLNALSKEWPGLGQTKPGEKSVPPPTVEVLDEHAEHILGKGHLSFIDNSISAGTGTIRLQGLIDNHDGSLWPGQFVTARLTLGQIPNAQVLPAAAVQIGDQGMFVYLYKDGKVEMQTVSPARNTTKESALPAGSLPADAKVIYPLPARIAPGMPVALEKTSNQKGQSSEQLKAESAAHSGSSRNE</sequence>
<dbReference type="EMBL" id="CP001801">
    <property type="protein sequence ID" value="ACX95856.1"/>
    <property type="molecule type" value="Genomic_DNA"/>
</dbReference>
<evidence type="ECO:0000259" key="5">
    <source>
        <dbReference type="Pfam" id="PF25917"/>
    </source>
</evidence>
<feature type="region of interest" description="Disordered" evidence="3">
    <location>
        <begin position="406"/>
        <end position="437"/>
    </location>
</feature>
<dbReference type="Gene3D" id="2.40.420.20">
    <property type="match status" value="1"/>
</dbReference>
<reference evidence="7 8" key="1">
    <citation type="submission" date="2009-10" db="EMBL/GenBank/DDBJ databases">
        <title>Complete sequence of Halothiobacillus neapolitanus c2.</title>
        <authorList>
            <consortium name="US DOE Joint Genome Institute"/>
            <person name="Lucas S."/>
            <person name="Copeland A."/>
            <person name="Lapidus A."/>
            <person name="Glavina del Rio T."/>
            <person name="Tice H."/>
            <person name="Bruce D."/>
            <person name="Goodwin L."/>
            <person name="Pitluck S."/>
            <person name="Davenport K."/>
            <person name="Brettin T."/>
            <person name="Detter J.C."/>
            <person name="Han C."/>
            <person name="Tapia R."/>
            <person name="Larimer F."/>
            <person name="Land M."/>
            <person name="Hauser L."/>
            <person name="Kyrpides N."/>
            <person name="Mikhailova N."/>
            <person name="Kerfeld C."/>
            <person name="Cannon G."/>
            <person name="Heinhort S."/>
        </authorList>
    </citation>
    <scope>NUCLEOTIDE SEQUENCE [LARGE SCALE GENOMIC DNA]</scope>
    <source>
        <strain evidence="8">ATCC 23641 / c2</strain>
    </source>
</reference>
<dbReference type="PANTHER" id="PTHR30158">
    <property type="entry name" value="ACRA/E-RELATED COMPONENT OF DRUG EFFLUX TRANSPORTER"/>
    <property type="match status" value="1"/>
</dbReference>
<feature type="domain" description="Multidrug resistance protein MdtA-like barrel-sandwich hybrid" evidence="5">
    <location>
        <begin position="96"/>
        <end position="234"/>
    </location>
</feature>
<feature type="compositionally biased region" description="Polar residues" evidence="3">
    <location>
        <begin position="411"/>
        <end position="422"/>
    </location>
</feature>
<dbReference type="RefSeq" id="WP_012823892.1">
    <property type="nucleotide sequence ID" value="NC_013422.1"/>
</dbReference>
<comment type="subcellular location">
    <subcellularLocation>
        <location evidence="1">Cell inner membrane</location>
        <topology evidence="1">Lipid-anchor</topology>
    </subcellularLocation>
</comment>
<dbReference type="AlphaFoldDB" id="D0KZI3"/>
<dbReference type="InterPro" id="IPR058626">
    <property type="entry name" value="MdtA-like_b-barrel"/>
</dbReference>
<dbReference type="Gene3D" id="2.40.30.170">
    <property type="match status" value="1"/>
</dbReference>
<feature type="region of interest" description="Disordered" evidence="3">
    <location>
        <begin position="43"/>
        <end position="62"/>
    </location>
</feature>
<dbReference type="Pfam" id="PF25917">
    <property type="entry name" value="BSH_RND"/>
    <property type="match status" value="1"/>
</dbReference>
<dbReference type="Gene3D" id="1.10.287.470">
    <property type="entry name" value="Helix hairpin bin"/>
    <property type="match status" value="1"/>
</dbReference>
<dbReference type="KEGG" id="hna:Hneap_1020"/>
<dbReference type="Pfam" id="PF25876">
    <property type="entry name" value="HH_MFP_RND"/>
    <property type="match status" value="1"/>
</dbReference>
<evidence type="ECO:0000313" key="7">
    <source>
        <dbReference type="EMBL" id="ACX95856.1"/>
    </source>
</evidence>
<dbReference type="PRINTS" id="PR01490">
    <property type="entry name" value="RTXTOXIND"/>
</dbReference>
<dbReference type="Proteomes" id="UP000009102">
    <property type="component" value="Chromosome"/>
</dbReference>
<dbReference type="Gene3D" id="2.40.50.100">
    <property type="match status" value="1"/>
</dbReference>
<dbReference type="InterPro" id="IPR006143">
    <property type="entry name" value="RND_pump_MFP"/>
</dbReference>
<evidence type="ECO:0000256" key="1">
    <source>
        <dbReference type="ARBA" id="ARBA00004519"/>
    </source>
</evidence>
<keyword evidence="8" id="KW-1185">Reference proteome</keyword>
<feature type="domain" description="Multidrug resistance protein MdtA-like beta-barrel" evidence="6">
    <location>
        <begin position="268"/>
        <end position="335"/>
    </location>
</feature>
<dbReference type="GO" id="GO:0005886">
    <property type="term" value="C:plasma membrane"/>
    <property type="evidence" value="ECO:0007669"/>
    <property type="project" value="TreeGrafter"/>
</dbReference>
<accession>D0KZI3</accession>
<dbReference type="OrthoDB" id="9800613at2"/>
<comment type="similarity">
    <text evidence="2">Belongs to the membrane fusion protein (MFP) (TC 8.A.1) family.</text>
</comment>
<dbReference type="eggNOG" id="COG0845">
    <property type="taxonomic scope" value="Bacteria"/>
</dbReference>
<gene>
    <name evidence="7" type="ordered locus">Hneap_1020</name>
</gene>
<evidence type="ECO:0000256" key="3">
    <source>
        <dbReference type="SAM" id="MobiDB-lite"/>
    </source>
</evidence>
<dbReference type="InterPro" id="IPR058624">
    <property type="entry name" value="MdtA-like_HH"/>
</dbReference>
<evidence type="ECO:0000259" key="6">
    <source>
        <dbReference type="Pfam" id="PF25944"/>
    </source>
</evidence>
<evidence type="ECO:0000313" key="8">
    <source>
        <dbReference type="Proteomes" id="UP000009102"/>
    </source>
</evidence>
<dbReference type="Pfam" id="PF25944">
    <property type="entry name" value="Beta-barrel_RND"/>
    <property type="match status" value="1"/>
</dbReference>
<dbReference type="STRING" id="555778.Hneap_1020"/>
<dbReference type="NCBIfam" id="TIGR01730">
    <property type="entry name" value="RND_mfp"/>
    <property type="match status" value="1"/>
</dbReference>
<organism evidence="7 8">
    <name type="scientific">Halothiobacillus neapolitanus (strain ATCC 23641 / DSM 15147 / CIP 104769 / NCIMB 8539 / c2)</name>
    <name type="common">Thiobacillus neapolitanus</name>
    <dbReference type="NCBI Taxonomy" id="555778"/>
    <lineage>
        <taxon>Bacteria</taxon>
        <taxon>Pseudomonadati</taxon>
        <taxon>Pseudomonadota</taxon>
        <taxon>Gammaproteobacteria</taxon>
        <taxon>Chromatiales</taxon>
        <taxon>Halothiobacillaceae</taxon>
        <taxon>Halothiobacillus</taxon>
    </lineage>
</organism>
<feature type="compositionally biased region" description="Basic and acidic residues" evidence="3">
    <location>
        <begin position="48"/>
        <end position="61"/>
    </location>
</feature>
<proteinExistence type="inferred from homology"/>
<name>D0KZI3_HALNC</name>
<feature type="domain" description="Multidrug resistance protein MdtA-like alpha-helical hairpin" evidence="4">
    <location>
        <begin position="137"/>
        <end position="206"/>
    </location>
</feature>
<protein>
    <submittedName>
        <fullName evidence="7">Efflux transporter, RND family, MFP subunit</fullName>
    </submittedName>
</protein>
<evidence type="ECO:0000256" key="2">
    <source>
        <dbReference type="ARBA" id="ARBA00009477"/>
    </source>
</evidence>